<evidence type="ECO:0000256" key="4">
    <source>
        <dbReference type="ARBA" id="ARBA00022982"/>
    </source>
</evidence>
<evidence type="ECO:0000259" key="8">
    <source>
        <dbReference type="PROSITE" id="PS51379"/>
    </source>
</evidence>
<dbReference type="InterPro" id="IPR051684">
    <property type="entry name" value="Electron_Trans/Redox"/>
</dbReference>
<dbReference type="SUPFAM" id="SSF54862">
    <property type="entry name" value="4Fe-4S ferredoxins"/>
    <property type="match status" value="1"/>
</dbReference>
<keyword evidence="1" id="KW-0813">Transport</keyword>
<evidence type="ECO:0000256" key="1">
    <source>
        <dbReference type="ARBA" id="ARBA00022448"/>
    </source>
</evidence>
<keyword evidence="6" id="KW-0411">Iron-sulfur</keyword>
<dbReference type="InterPro" id="IPR017896">
    <property type="entry name" value="4Fe4S_Fe-S-bd"/>
</dbReference>
<organism evidence="9 10">
    <name type="scientific">Desulfobaculum bizertense DSM 18034</name>
    <dbReference type="NCBI Taxonomy" id="1121442"/>
    <lineage>
        <taxon>Bacteria</taxon>
        <taxon>Pseudomonadati</taxon>
        <taxon>Thermodesulfobacteriota</taxon>
        <taxon>Desulfovibrionia</taxon>
        <taxon>Desulfovibrionales</taxon>
        <taxon>Desulfovibrionaceae</taxon>
        <taxon>Desulfobaculum</taxon>
    </lineage>
</organism>
<evidence type="ECO:0000256" key="2">
    <source>
        <dbReference type="ARBA" id="ARBA00022485"/>
    </source>
</evidence>
<feature type="transmembrane region" description="Helical" evidence="7">
    <location>
        <begin position="172"/>
        <end position="194"/>
    </location>
</feature>
<dbReference type="OrthoDB" id="9784262at2"/>
<evidence type="ECO:0000256" key="7">
    <source>
        <dbReference type="SAM" id="Phobius"/>
    </source>
</evidence>
<gene>
    <name evidence="9" type="ORF">SAMN02745702_01290</name>
</gene>
<keyword evidence="10" id="KW-1185">Reference proteome</keyword>
<evidence type="ECO:0000313" key="10">
    <source>
        <dbReference type="Proteomes" id="UP000189733"/>
    </source>
</evidence>
<dbReference type="InterPro" id="IPR017900">
    <property type="entry name" value="4Fe4S_Fe_S_CS"/>
</dbReference>
<dbReference type="EMBL" id="FUYA01000003">
    <property type="protein sequence ID" value="SKA70153.1"/>
    <property type="molecule type" value="Genomic_DNA"/>
</dbReference>
<dbReference type="RefSeq" id="WP_078684640.1">
    <property type="nucleotide sequence ID" value="NZ_FUYA01000003.1"/>
</dbReference>
<evidence type="ECO:0000313" key="9">
    <source>
        <dbReference type="EMBL" id="SKA70153.1"/>
    </source>
</evidence>
<dbReference type="AlphaFoldDB" id="A0A1T4VYT6"/>
<dbReference type="PROSITE" id="PS00198">
    <property type="entry name" value="4FE4S_FER_1"/>
    <property type="match status" value="1"/>
</dbReference>
<feature type="transmembrane region" description="Helical" evidence="7">
    <location>
        <begin position="12"/>
        <end position="37"/>
    </location>
</feature>
<accession>A0A1T4VYT6</accession>
<feature type="transmembrane region" description="Helical" evidence="7">
    <location>
        <begin position="58"/>
        <end position="80"/>
    </location>
</feature>
<sequence length="278" mass="29979">MHRLLTLRHLVHTLIFVGIGLAAVLNVPFAGCAYLKIGMLRLVCPVGFLETALASHSVPWQLVPGFLCICVLIFVVGRAYCSWACPASFLGTQLRKLSVRVLPKSFTKPFSKKFGKAQRAVSARLGTGKGDAFALLAGLALGIVLFGYPAWSIICPVGLVSRGLIEGIVHHVLRWDLVLLLLPILISLCFRSGWKCACPVGTVRGLLATPNRTLTPLPDASACRNCSKCARVCPAGLDPIRETDPQLCTKCLQCVDACPFDALSLALLRSKKRNAPHV</sequence>
<dbReference type="Pfam" id="PF12801">
    <property type="entry name" value="Fer4_5"/>
    <property type="match status" value="1"/>
</dbReference>
<dbReference type="Proteomes" id="UP000189733">
    <property type="component" value="Unassembled WGS sequence"/>
</dbReference>
<keyword evidence="4" id="KW-0249">Electron transport</keyword>
<keyword evidence="2" id="KW-0004">4Fe-4S</keyword>
<dbReference type="Gene3D" id="3.30.70.20">
    <property type="match status" value="1"/>
</dbReference>
<evidence type="ECO:0000256" key="3">
    <source>
        <dbReference type="ARBA" id="ARBA00022723"/>
    </source>
</evidence>
<dbReference type="GO" id="GO:0005886">
    <property type="term" value="C:plasma membrane"/>
    <property type="evidence" value="ECO:0007669"/>
    <property type="project" value="TreeGrafter"/>
</dbReference>
<dbReference type="PROSITE" id="PS51379">
    <property type="entry name" value="4FE4S_FER_2"/>
    <property type="match status" value="2"/>
</dbReference>
<feature type="domain" description="4Fe-4S ferredoxin-type" evidence="8">
    <location>
        <begin position="239"/>
        <end position="268"/>
    </location>
</feature>
<dbReference type="Pfam" id="PF00037">
    <property type="entry name" value="Fer4"/>
    <property type="match status" value="1"/>
</dbReference>
<dbReference type="STRING" id="1121442.SAMN02745702_01290"/>
<evidence type="ECO:0000256" key="5">
    <source>
        <dbReference type="ARBA" id="ARBA00023004"/>
    </source>
</evidence>
<reference evidence="9 10" key="1">
    <citation type="submission" date="2017-02" db="EMBL/GenBank/DDBJ databases">
        <authorList>
            <person name="Peterson S.W."/>
        </authorList>
    </citation>
    <scope>NUCLEOTIDE SEQUENCE [LARGE SCALE GENOMIC DNA]</scope>
    <source>
        <strain evidence="9 10">DSM 18034</strain>
    </source>
</reference>
<proteinExistence type="predicted"/>
<feature type="transmembrane region" description="Helical" evidence="7">
    <location>
        <begin position="132"/>
        <end position="160"/>
    </location>
</feature>
<keyword evidence="7" id="KW-1133">Transmembrane helix</keyword>
<dbReference type="PANTHER" id="PTHR30176:SF3">
    <property type="entry name" value="FERREDOXIN-TYPE PROTEIN NAPH"/>
    <property type="match status" value="1"/>
</dbReference>
<dbReference type="GO" id="GO:0051539">
    <property type="term" value="F:4 iron, 4 sulfur cluster binding"/>
    <property type="evidence" value="ECO:0007669"/>
    <property type="project" value="UniProtKB-KW"/>
</dbReference>
<keyword evidence="3" id="KW-0479">Metal-binding</keyword>
<feature type="domain" description="4Fe-4S ferredoxin-type" evidence="8">
    <location>
        <begin position="214"/>
        <end position="236"/>
    </location>
</feature>
<keyword evidence="7" id="KW-0812">Transmembrane</keyword>
<protein>
    <submittedName>
        <fullName evidence="9">Ferredoxin-type protein NapH</fullName>
    </submittedName>
</protein>
<keyword evidence="7" id="KW-0472">Membrane</keyword>
<keyword evidence="5" id="KW-0408">Iron</keyword>
<name>A0A1T4VYT6_9BACT</name>
<dbReference type="PANTHER" id="PTHR30176">
    <property type="entry name" value="FERREDOXIN-TYPE PROTEIN NAPH"/>
    <property type="match status" value="1"/>
</dbReference>
<evidence type="ECO:0000256" key="6">
    <source>
        <dbReference type="ARBA" id="ARBA00023014"/>
    </source>
</evidence>
<dbReference type="GO" id="GO:0046872">
    <property type="term" value="F:metal ion binding"/>
    <property type="evidence" value="ECO:0007669"/>
    <property type="project" value="UniProtKB-KW"/>
</dbReference>